<accession>A0ABR6WWP8</accession>
<proteinExistence type="predicted"/>
<name>A0ABR6WWP8_9FIRM</name>
<gene>
    <name evidence="1" type="ORF">GH808_11520</name>
</gene>
<evidence type="ECO:0000313" key="1">
    <source>
        <dbReference type="EMBL" id="MBC3805059.1"/>
    </source>
</evidence>
<keyword evidence="2" id="KW-1185">Reference proteome</keyword>
<comment type="caution">
    <text evidence="1">The sequence shown here is derived from an EMBL/GenBank/DDBJ whole genome shotgun (WGS) entry which is preliminary data.</text>
</comment>
<dbReference type="Proteomes" id="UP000603234">
    <property type="component" value="Unassembled WGS sequence"/>
</dbReference>
<dbReference type="RefSeq" id="WP_186842946.1">
    <property type="nucleotide sequence ID" value="NZ_WJBC01000018.1"/>
</dbReference>
<reference evidence="1 2" key="1">
    <citation type="journal article" date="2020" name="mSystems">
        <title>Defining Genomic and Predicted Metabolic Features of the Acetobacterium Genus.</title>
        <authorList>
            <person name="Ross D.E."/>
            <person name="Marshall C.W."/>
            <person name="Gulliver D."/>
            <person name="May H.D."/>
            <person name="Norman R.S."/>
        </authorList>
    </citation>
    <scope>NUCLEOTIDE SEQUENCE [LARGE SCALE GENOMIC DNA]</scope>
    <source>
        <strain evidence="1 2">DSM 8238</strain>
    </source>
</reference>
<evidence type="ECO:0000313" key="2">
    <source>
        <dbReference type="Proteomes" id="UP000603234"/>
    </source>
</evidence>
<organism evidence="1 2">
    <name type="scientific">Acetobacterium fimetarium</name>
    <dbReference type="NCBI Taxonomy" id="52691"/>
    <lineage>
        <taxon>Bacteria</taxon>
        <taxon>Bacillati</taxon>
        <taxon>Bacillota</taxon>
        <taxon>Clostridia</taxon>
        <taxon>Eubacteriales</taxon>
        <taxon>Eubacteriaceae</taxon>
        <taxon>Acetobacterium</taxon>
    </lineage>
</organism>
<dbReference type="EMBL" id="WJBC01000018">
    <property type="protein sequence ID" value="MBC3805059.1"/>
    <property type="molecule type" value="Genomic_DNA"/>
</dbReference>
<protein>
    <submittedName>
        <fullName evidence="1">Uncharacterized protein</fullName>
    </submittedName>
</protein>
<sequence length="84" mass="8541">MTVTVPTTGAYANKIQVTKTASPELLVSAVDPYTAAAGTATVTFAPKGDVVTYFGVEKTVSITVTMPVGGETSPAAYTPLTVSK</sequence>